<evidence type="ECO:0000313" key="3">
    <source>
        <dbReference type="Proteomes" id="UP000249204"/>
    </source>
</evidence>
<sequence>MCACCRSFIRWYGAINAECNPLSCFQHNRTPTQIIGTCFERTLWVVWTLLTVWVEWRLLAVWVIWVIWTIWVIWAA</sequence>
<comment type="caution">
    <text evidence="2">The sequence shown here is derived from an EMBL/GenBank/DDBJ whole genome shotgun (WGS) entry which is preliminary data.</text>
</comment>
<evidence type="ECO:0000313" key="2">
    <source>
        <dbReference type="EMBL" id="PZT52038.1"/>
    </source>
</evidence>
<keyword evidence="1" id="KW-1133">Transmembrane helix</keyword>
<proteinExistence type="predicted"/>
<accession>A0A2W6NAR0</accession>
<dbReference type="Proteomes" id="UP000249204">
    <property type="component" value="Unassembled WGS sequence"/>
</dbReference>
<organism evidence="2 3">
    <name type="scientific">Paenibacillus silvae</name>
    <dbReference type="NCBI Taxonomy" id="1325358"/>
    <lineage>
        <taxon>Bacteria</taxon>
        <taxon>Bacillati</taxon>
        <taxon>Bacillota</taxon>
        <taxon>Bacilli</taxon>
        <taxon>Bacillales</taxon>
        <taxon>Paenibacillaceae</taxon>
        <taxon>Paenibacillus</taxon>
    </lineage>
</organism>
<keyword evidence="1" id="KW-0472">Membrane</keyword>
<feature type="transmembrane region" description="Helical" evidence="1">
    <location>
        <begin position="56"/>
        <end position="74"/>
    </location>
</feature>
<dbReference type="EMBL" id="QKWW01000141">
    <property type="protein sequence ID" value="PZT52038.1"/>
    <property type="molecule type" value="Genomic_DNA"/>
</dbReference>
<dbReference type="AlphaFoldDB" id="A0A2W6NAR0"/>
<name>A0A2W6NAR0_9BACL</name>
<reference evidence="2 3" key="1">
    <citation type="submission" date="2018-06" db="EMBL/GenBank/DDBJ databases">
        <title>Isolation of heavy metals resistant Paenibacillus silvae NC2 from Gold-Copper mine in ZiJin, China.</title>
        <authorList>
            <person name="Xu J."/>
            <person name="Mazhar H.S."/>
            <person name="Rensing C."/>
        </authorList>
    </citation>
    <scope>NUCLEOTIDE SEQUENCE [LARGE SCALE GENOMIC DNA]</scope>
    <source>
        <strain evidence="2 3">NC2</strain>
    </source>
</reference>
<gene>
    <name evidence="2" type="ORF">DN757_29480</name>
</gene>
<protein>
    <submittedName>
        <fullName evidence="2">Uncharacterized protein</fullName>
    </submittedName>
</protein>
<evidence type="ECO:0000256" key="1">
    <source>
        <dbReference type="SAM" id="Phobius"/>
    </source>
</evidence>
<keyword evidence="1" id="KW-0812">Transmembrane</keyword>